<protein>
    <recommendedName>
        <fullName evidence="1">SCP2 domain-containing protein</fullName>
    </recommendedName>
</protein>
<comment type="caution">
    <text evidence="2">The sequence shown here is derived from an EMBL/GenBank/DDBJ whole genome shotgun (WGS) entry which is preliminary data.</text>
</comment>
<dbReference type="PANTHER" id="PTHR10094">
    <property type="entry name" value="STEROL CARRIER PROTEIN 2 SCP-2 FAMILY PROTEIN"/>
    <property type="match status" value="1"/>
</dbReference>
<name>A0A7U8C0Y0_NEPCE</name>
<evidence type="ECO:0000313" key="2">
    <source>
        <dbReference type="EMBL" id="EAR59490.1"/>
    </source>
</evidence>
<dbReference type="PANTHER" id="PTHR10094:SF25">
    <property type="entry name" value="SCP2 STEROL-BINDING DOMAIN-CONTAINING PROTEIN 1"/>
    <property type="match status" value="1"/>
</dbReference>
<dbReference type="InterPro" id="IPR003033">
    <property type="entry name" value="SCP2_sterol-bd_dom"/>
</dbReference>
<dbReference type="SUPFAM" id="SSF55718">
    <property type="entry name" value="SCP-like"/>
    <property type="match status" value="1"/>
</dbReference>
<dbReference type="Pfam" id="PF02036">
    <property type="entry name" value="SCP2"/>
    <property type="match status" value="1"/>
</dbReference>
<dbReference type="RefSeq" id="WP_007019524.1">
    <property type="nucleotide sequence ID" value="NZ_CH724125.1"/>
</dbReference>
<accession>A0A7U8C0Y0</accession>
<keyword evidence="3" id="KW-1185">Reference proteome</keyword>
<evidence type="ECO:0000259" key="1">
    <source>
        <dbReference type="Pfam" id="PF02036"/>
    </source>
</evidence>
<dbReference type="EMBL" id="AAOW01000049">
    <property type="protein sequence ID" value="EAR59490.1"/>
    <property type="molecule type" value="Genomic_DNA"/>
</dbReference>
<proteinExistence type="predicted"/>
<dbReference type="InterPro" id="IPR036527">
    <property type="entry name" value="SCP2_sterol-bd_dom_sf"/>
</dbReference>
<dbReference type="Proteomes" id="UP000002171">
    <property type="component" value="Unassembled WGS sequence"/>
</dbReference>
<organism evidence="2 3">
    <name type="scientific">Neptuniibacter caesariensis</name>
    <dbReference type="NCBI Taxonomy" id="207954"/>
    <lineage>
        <taxon>Bacteria</taxon>
        <taxon>Pseudomonadati</taxon>
        <taxon>Pseudomonadota</taxon>
        <taxon>Gammaproteobacteria</taxon>
        <taxon>Oceanospirillales</taxon>
        <taxon>Oceanospirillaceae</taxon>
        <taxon>Neptuniibacter</taxon>
    </lineage>
</organism>
<gene>
    <name evidence="2" type="ORF">MED92_09256</name>
</gene>
<evidence type="ECO:0000313" key="3">
    <source>
        <dbReference type="Proteomes" id="UP000002171"/>
    </source>
</evidence>
<reference evidence="2 3" key="1">
    <citation type="submission" date="2006-02" db="EMBL/GenBank/DDBJ databases">
        <authorList>
            <person name="Pinhassi J."/>
            <person name="Pedros-Alio C."/>
            <person name="Ferriera S."/>
            <person name="Johnson J."/>
            <person name="Kravitz S."/>
            <person name="Halpern A."/>
            <person name="Remington K."/>
            <person name="Beeson K."/>
            <person name="Tran B."/>
            <person name="Rogers Y.-H."/>
            <person name="Friedman R."/>
            <person name="Venter J.C."/>
        </authorList>
    </citation>
    <scope>NUCLEOTIDE SEQUENCE [LARGE SCALE GENOMIC DNA]</scope>
    <source>
        <strain evidence="2 3">MED92</strain>
    </source>
</reference>
<feature type="domain" description="SCP2" evidence="1">
    <location>
        <begin position="20"/>
        <end position="105"/>
    </location>
</feature>
<dbReference type="GO" id="GO:0005829">
    <property type="term" value="C:cytosol"/>
    <property type="evidence" value="ECO:0007669"/>
    <property type="project" value="TreeGrafter"/>
</dbReference>
<dbReference type="OrthoDB" id="9809312at2"/>
<sequence length="111" mass="12445">MSEQISVSKVIEKLPSRFMAENSADFEAVFQFTIEDDQDFYIDIKNQTCTVTTGEHIDPNITLIMEAETFIDVINGNQDGMSAFMSGKLRAEGNIILATKLGKLFSREKQS</sequence>
<dbReference type="AlphaFoldDB" id="A0A7U8C0Y0"/>
<dbReference type="Gene3D" id="3.30.1050.10">
    <property type="entry name" value="SCP2 sterol-binding domain"/>
    <property type="match status" value="1"/>
</dbReference>